<dbReference type="SUPFAM" id="SSF54695">
    <property type="entry name" value="POZ domain"/>
    <property type="match status" value="1"/>
</dbReference>
<evidence type="ECO:0000313" key="2">
    <source>
        <dbReference type="EMBL" id="KIK39190.1"/>
    </source>
</evidence>
<evidence type="ECO:0000313" key="3">
    <source>
        <dbReference type="Proteomes" id="UP000054485"/>
    </source>
</evidence>
<dbReference type="AlphaFoldDB" id="A0A0C9ZNF8"/>
<accession>A0A0C9ZNF8</accession>
<dbReference type="OrthoDB" id="3238622at2759"/>
<dbReference type="STRING" id="930992.A0A0C9ZNF8"/>
<dbReference type="InParanoid" id="A0A0C9ZNF8"/>
<organism evidence="2 3">
    <name type="scientific">Suillus luteus UH-Slu-Lm8-n1</name>
    <dbReference type="NCBI Taxonomy" id="930992"/>
    <lineage>
        <taxon>Eukaryota</taxon>
        <taxon>Fungi</taxon>
        <taxon>Dikarya</taxon>
        <taxon>Basidiomycota</taxon>
        <taxon>Agaricomycotina</taxon>
        <taxon>Agaricomycetes</taxon>
        <taxon>Agaricomycetidae</taxon>
        <taxon>Boletales</taxon>
        <taxon>Suillineae</taxon>
        <taxon>Suillaceae</taxon>
        <taxon>Suillus</taxon>
    </lineage>
</organism>
<feature type="domain" description="BTB" evidence="1">
    <location>
        <begin position="31"/>
        <end position="92"/>
    </location>
</feature>
<dbReference type="PROSITE" id="PS50097">
    <property type="entry name" value="BTB"/>
    <property type="match status" value="1"/>
</dbReference>
<dbReference type="InterPro" id="IPR000210">
    <property type="entry name" value="BTB/POZ_dom"/>
</dbReference>
<protein>
    <recommendedName>
        <fullName evidence="1">BTB domain-containing protein</fullName>
    </recommendedName>
</protein>
<keyword evidence="3" id="KW-1185">Reference proteome</keyword>
<sequence length="296" mass="33386">MMETESVPGVMALANMMNGGAFHTSFSSPDADVILGAKDHTLFRIHSWTLKTTSGWFRSLFSMPQRSSSPNHPETINLDEDSRTLESLLLMICGLPINPLISYDEVDALLFAAEKYEMPGPISLVRVLIMTPPLLGQPLRLYAAATRCGWEEEAKHASSQSLALNIYAPEYQPILRKLHTGAVLDLLNLHRDRREGIRKRLDEQPFVTGTTMLSCPRCRCKIDHHTWRELKYRVVMEMDVRPLGDTIVDVGLTDWPEAIACWDAKCPNAECTCLLYDKVESLRLIRDCINSLPKTT</sequence>
<name>A0A0C9ZNF8_9AGAM</name>
<dbReference type="Gene3D" id="3.30.710.10">
    <property type="entry name" value="Potassium Channel Kv1.1, Chain A"/>
    <property type="match status" value="1"/>
</dbReference>
<dbReference type="Pfam" id="PF00651">
    <property type="entry name" value="BTB"/>
    <property type="match status" value="1"/>
</dbReference>
<gene>
    <name evidence="2" type="ORF">CY34DRAFT_808573</name>
</gene>
<reference evidence="2 3" key="1">
    <citation type="submission" date="2014-04" db="EMBL/GenBank/DDBJ databases">
        <authorList>
            <consortium name="DOE Joint Genome Institute"/>
            <person name="Kuo A."/>
            <person name="Ruytinx J."/>
            <person name="Rineau F."/>
            <person name="Colpaert J."/>
            <person name="Kohler A."/>
            <person name="Nagy L.G."/>
            <person name="Floudas D."/>
            <person name="Copeland A."/>
            <person name="Barry K.W."/>
            <person name="Cichocki N."/>
            <person name="Veneault-Fourrey C."/>
            <person name="LaButti K."/>
            <person name="Lindquist E.A."/>
            <person name="Lipzen A."/>
            <person name="Lundell T."/>
            <person name="Morin E."/>
            <person name="Murat C."/>
            <person name="Sun H."/>
            <person name="Tunlid A."/>
            <person name="Henrissat B."/>
            <person name="Grigoriev I.V."/>
            <person name="Hibbett D.S."/>
            <person name="Martin F."/>
            <person name="Nordberg H.P."/>
            <person name="Cantor M.N."/>
            <person name="Hua S.X."/>
        </authorList>
    </citation>
    <scope>NUCLEOTIDE SEQUENCE [LARGE SCALE GENOMIC DNA]</scope>
    <source>
        <strain evidence="2 3">UH-Slu-Lm8-n1</strain>
    </source>
</reference>
<evidence type="ECO:0000259" key="1">
    <source>
        <dbReference type="PROSITE" id="PS50097"/>
    </source>
</evidence>
<dbReference type="CDD" id="cd18186">
    <property type="entry name" value="BTB_POZ_ZBTB_KLHL-like"/>
    <property type="match status" value="1"/>
</dbReference>
<reference evidence="3" key="2">
    <citation type="submission" date="2015-01" db="EMBL/GenBank/DDBJ databases">
        <title>Evolutionary Origins and Diversification of the Mycorrhizal Mutualists.</title>
        <authorList>
            <consortium name="DOE Joint Genome Institute"/>
            <consortium name="Mycorrhizal Genomics Consortium"/>
            <person name="Kohler A."/>
            <person name="Kuo A."/>
            <person name="Nagy L.G."/>
            <person name="Floudas D."/>
            <person name="Copeland A."/>
            <person name="Barry K.W."/>
            <person name="Cichocki N."/>
            <person name="Veneault-Fourrey C."/>
            <person name="LaButti K."/>
            <person name="Lindquist E.A."/>
            <person name="Lipzen A."/>
            <person name="Lundell T."/>
            <person name="Morin E."/>
            <person name="Murat C."/>
            <person name="Riley R."/>
            <person name="Ohm R."/>
            <person name="Sun H."/>
            <person name="Tunlid A."/>
            <person name="Henrissat B."/>
            <person name="Grigoriev I.V."/>
            <person name="Hibbett D.S."/>
            <person name="Martin F."/>
        </authorList>
    </citation>
    <scope>NUCLEOTIDE SEQUENCE [LARGE SCALE GENOMIC DNA]</scope>
    <source>
        <strain evidence="3">UH-Slu-Lm8-n1</strain>
    </source>
</reference>
<dbReference type="InterPro" id="IPR011333">
    <property type="entry name" value="SKP1/BTB/POZ_sf"/>
</dbReference>
<dbReference type="Proteomes" id="UP000054485">
    <property type="component" value="Unassembled WGS sequence"/>
</dbReference>
<proteinExistence type="predicted"/>
<dbReference type="EMBL" id="KN835355">
    <property type="protein sequence ID" value="KIK39190.1"/>
    <property type="molecule type" value="Genomic_DNA"/>
</dbReference>
<dbReference type="HOGENOM" id="CLU_052397_2_1_1"/>